<protein>
    <submittedName>
        <fullName evidence="1">Uncharacterized protein</fullName>
    </submittedName>
</protein>
<dbReference type="AlphaFoldDB" id="A0A1X7V3Z6"/>
<proteinExistence type="predicted"/>
<reference evidence="1" key="1">
    <citation type="submission" date="2017-05" db="UniProtKB">
        <authorList>
            <consortium name="EnsemblMetazoa"/>
        </authorList>
    </citation>
    <scope>IDENTIFICATION</scope>
</reference>
<dbReference type="InParanoid" id="A0A1X7V3Z6"/>
<dbReference type="EnsemblMetazoa" id="Aqu2.1.34990_001">
    <property type="protein sequence ID" value="Aqu2.1.34990_001"/>
    <property type="gene ID" value="Aqu2.1.34990"/>
</dbReference>
<evidence type="ECO:0000313" key="1">
    <source>
        <dbReference type="EnsemblMetazoa" id="Aqu2.1.34990_001"/>
    </source>
</evidence>
<organism evidence="1">
    <name type="scientific">Amphimedon queenslandica</name>
    <name type="common">Sponge</name>
    <dbReference type="NCBI Taxonomy" id="400682"/>
    <lineage>
        <taxon>Eukaryota</taxon>
        <taxon>Metazoa</taxon>
        <taxon>Porifera</taxon>
        <taxon>Demospongiae</taxon>
        <taxon>Heteroscleromorpha</taxon>
        <taxon>Haplosclerida</taxon>
        <taxon>Niphatidae</taxon>
        <taxon>Amphimedon</taxon>
    </lineage>
</organism>
<name>A0A1X7V3Z6_AMPQE</name>
<sequence>LVEKIRRWEFIDLFLSLHDPSSKSEKFLLVTGVTGHDSPISGTSSNKEEADYSIMAFSI</sequence>
<accession>A0A1X7V3Z6</accession>